<proteinExistence type="predicted"/>
<feature type="transmembrane region" description="Helical" evidence="1">
    <location>
        <begin position="207"/>
        <end position="227"/>
    </location>
</feature>
<organism evidence="2 3">
    <name type="scientific">Parahaliea mediterranea</name>
    <dbReference type="NCBI Taxonomy" id="651086"/>
    <lineage>
        <taxon>Bacteria</taxon>
        <taxon>Pseudomonadati</taxon>
        <taxon>Pseudomonadota</taxon>
        <taxon>Gammaproteobacteria</taxon>
        <taxon>Cellvibrionales</taxon>
        <taxon>Halieaceae</taxon>
        <taxon>Parahaliea</taxon>
    </lineage>
</organism>
<dbReference type="Proteomes" id="UP000664303">
    <property type="component" value="Unassembled WGS sequence"/>
</dbReference>
<keyword evidence="1" id="KW-0472">Membrane</keyword>
<keyword evidence="3" id="KW-1185">Reference proteome</keyword>
<sequence>MAPVSLSGTSFKPVVFGEGGYEGNSAVLKQLSNGQGVLVSVQQVDSSRYPFLHVDTSEPHPGIKVFFIWRTAKNPKHLHYAQLYGNEGGSHYIDLSHYANWKGKIVESSIGVFGDLRGSPFILNKVEYLPYSPSTLLRVIWGEWTAFSTWDQSSINVYRGIPKQALVSPVIIGSLWIVASIALYLLAYKLCVRRLGARLTLGKFPPTYLNLAIIVGTTWLLLHGLWLEKFLQQRKETVLAFAGKTINERKLSDWDGEYFALASKVKEAIPEEEKLAILFMGEDMKEPVPQRVRYHLLPEIRASFIRHLEKGSLHRSAKDYNYILVLWSPTNEPAKSMETLRNHLAKHHWKKTDVLNDPAGALITLEKLKK</sequence>
<evidence type="ECO:0000256" key="1">
    <source>
        <dbReference type="SAM" id="Phobius"/>
    </source>
</evidence>
<dbReference type="RefSeq" id="WP_206561224.1">
    <property type="nucleotide sequence ID" value="NZ_JAFKCZ010000010.1"/>
</dbReference>
<name>A0A939IJL0_9GAMM</name>
<keyword evidence="1" id="KW-1133">Transmembrane helix</keyword>
<keyword evidence="1" id="KW-0812">Transmembrane</keyword>
<evidence type="ECO:0000313" key="3">
    <source>
        <dbReference type="Proteomes" id="UP000664303"/>
    </source>
</evidence>
<evidence type="ECO:0000313" key="2">
    <source>
        <dbReference type="EMBL" id="MBN7797774.1"/>
    </source>
</evidence>
<comment type="caution">
    <text evidence="2">The sequence shown here is derived from an EMBL/GenBank/DDBJ whole genome shotgun (WGS) entry which is preliminary data.</text>
</comment>
<reference evidence="2" key="1">
    <citation type="submission" date="2021-02" db="EMBL/GenBank/DDBJ databases">
        <title>PHA producing bacteria isolated from coastal sediment in Guangdong, Shenzhen.</title>
        <authorList>
            <person name="Zheng W."/>
            <person name="Yu S."/>
            <person name="Huang Y."/>
        </authorList>
    </citation>
    <scope>NUCLEOTIDE SEQUENCE</scope>
    <source>
        <strain evidence="2">TN14-10</strain>
    </source>
</reference>
<dbReference type="EMBL" id="JAFKCZ010000010">
    <property type="protein sequence ID" value="MBN7797774.1"/>
    <property type="molecule type" value="Genomic_DNA"/>
</dbReference>
<gene>
    <name evidence="2" type="ORF">JYP50_14280</name>
</gene>
<protein>
    <submittedName>
        <fullName evidence="2">Uncharacterized protein</fullName>
    </submittedName>
</protein>
<feature type="transmembrane region" description="Helical" evidence="1">
    <location>
        <begin position="165"/>
        <end position="187"/>
    </location>
</feature>
<dbReference type="AlphaFoldDB" id="A0A939IJL0"/>
<accession>A0A939IJL0</accession>